<dbReference type="AlphaFoldDB" id="A0A7W7RT48"/>
<gene>
    <name evidence="1" type="ORF">FHR32_002033</name>
</gene>
<dbReference type="Proteomes" id="UP000534286">
    <property type="component" value="Unassembled WGS sequence"/>
</dbReference>
<name>A0A7W7RT48_9ACTN</name>
<proteinExistence type="predicted"/>
<dbReference type="RefSeq" id="WP_184754058.1">
    <property type="nucleotide sequence ID" value="NZ_BAABEK010000026.1"/>
</dbReference>
<dbReference type="EMBL" id="JACHJU010000001">
    <property type="protein sequence ID" value="MBB4937728.1"/>
    <property type="molecule type" value="Genomic_DNA"/>
</dbReference>
<sequence length="166" mass="18262">MTYDIYFGHPRADGDVIESTAVEPDEVDDEPRPVHLTAEQRTVWDRIVHRAAEELGHVKTEEYPSGPLLRYEGPHGAFQIEYSGDSAYMEIPYWFSGNGALAVLAAAYHLGRIVEEESGMEGEDLQLGRRITTGDPHPAATQMGAITQWTRETLGLTPGPVAETGP</sequence>
<keyword evidence="2" id="KW-1185">Reference proteome</keyword>
<evidence type="ECO:0000313" key="1">
    <source>
        <dbReference type="EMBL" id="MBB4937728.1"/>
    </source>
</evidence>
<reference evidence="1 2" key="1">
    <citation type="submission" date="2020-08" db="EMBL/GenBank/DDBJ databases">
        <title>Sequencing the genomes of 1000 actinobacteria strains.</title>
        <authorList>
            <person name="Klenk H.-P."/>
        </authorList>
    </citation>
    <scope>NUCLEOTIDE SEQUENCE [LARGE SCALE GENOMIC DNA]</scope>
    <source>
        <strain evidence="1 2">DSM 43023</strain>
    </source>
</reference>
<organism evidence="1 2">
    <name type="scientific">Streptosporangium album</name>
    <dbReference type="NCBI Taxonomy" id="47479"/>
    <lineage>
        <taxon>Bacteria</taxon>
        <taxon>Bacillati</taxon>
        <taxon>Actinomycetota</taxon>
        <taxon>Actinomycetes</taxon>
        <taxon>Streptosporangiales</taxon>
        <taxon>Streptosporangiaceae</taxon>
        <taxon>Streptosporangium</taxon>
    </lineage>
</organism>
<protein>
    <submittedName>
        <fullName evidence="1">Uncharacterized protein</fullName>
    </submittedName>
</protein>
<comment type="caution">
    <text evidence="1">The sequence shown here is derived from an EMBL/GenBank/DDBJ whole genome shotgun (WGS) entry which is preliminary data.</text>
</comment>
<accession>A0A7W7RT48</accession>
<evidence type="ECO:0000313" key="2">
    <source>
        <dbReference type="Proteomes" id="UP000534286"/>
    </source>
</evidence>